<dbReference type="PANTHER" id="PTHR46411:SF3">
    <property type="entry name" value="AAA+ ATPASE DOMAIN-CONTAINING PROTEIN"/>
    <property type="match status" value="1"/>
</dbReference>
<keyword evidence="3" id="KW-0378">Hydrolase</keyword>
<dbReference type="CDD" id="cd19481">
    <property type="entry name" value="RecA-like_protease"/>
    <property type="match status" value="1"/>
</dbReference>
<dbReference type="Proteomes" id="UP000235371">
    <property type="component" value="Unassembled WGS sequence"/>
</dbReference>
<dbReference type="Pfam" id="PF22942">
    <property type="entry name" value="DUF7025"/>
    <property type="match status" value="1"/>
</dbReference>
<dbReference type="Pfam" id="PF00004">
    <property type="entry name" value="AAA"/>
    <property type="match status" value="1"/>
</dbReference>
<accession>A0A2J6TBQ8</accession>
<organism evidence="3 4">
    <name type="scientific">Hyaloscypha bicolor E</name>
    <dbReference type="NCBI Taxonomy" id="1095630"/>
    <lineage>
        <taxon>Eukaryota</taxon>
        <taxon>Fungi</taxon>
        <taxon>Dikarya</taxon>
        <taxon>Ascomycota</taxon>
        <taxon>Pezizomycotina</taxon>
        <taxon>Leotiomycetes</taxon>
        <taxon>Helotiales</taxon>
        <taxon>Hyaloscyphaceae</taxon>
        <taxon>Hyaloscypha</taxon>
        <taxon>Hyaloscypha bicolor</taxon>
    </lineage>
</organism>
<feature type="domain" description="AAA+ ATPase" evidence="2">
    <location>
        <begin position="502"/>
        <end position="629"/>
    </location>
</feature>
<dbReference type="GO" id="GO:0005524">
    <property type="term" value="F:ATP binding"/>
    <property type="evidence" value="ECO:0007669"/>
    <property type="project" value="InterPro"/>
</dbReference>
<proteinExistence type="predicted"/>
<dbReference type="InterPro" id="IPR003593">
    <property type="entry name" value="AAA+_ATPase"/>
</dbReference>
<evidence type="ECO:0000259" key="2">
    <source>
        <dbReference type="SMART" id="SM00382"/>
    </source>
</evidence>
<dbReference type="PANTHER" id="PTHR46411">
    <property type="entry name" value="FAMILY ATPASE, PUTATIVE-RELATED"/>
    <property type="match status" value="1"/>
</dbReference>
<sequence length="702" mass="79410">MTPVTAESGSSTPVIVVSEDTLAQDNVKTDVAEQKVEDGAAPNTESAEADVQNEADEEVKEAIKVGMECDLKHLYQKEDDKGRTSWTDKYPEDLEEAAENDMTAKFAILVRNKKSFEDSRKKLEIDSIVVQSPLLKIVLAKVLKDYPGITCTLKRLVFQAPFNPFVHRWEEFAAALDEEEDEQTKTHLELLFTVLKVELKDIISARLDYIKNKVITFEHLWTIFVPGTTLYSTEWNRDCGSRFKSSSYFEHPKYGNCFGLSAQKVDWDGDKFGYATAQNLILEFPGTMPISSLDTFPLEYHPEQEKVSSELLKRGRLFENYHGYHYKAYKAFAIGKNKCGDDIKVTVDSRIVIDSFAFGKFNPNRIAPLAPLKPKAKAARESSNEYDDSDANSDVSYDSDDDDDDAYSFANDANSSKSRGFKHIPLTDAQLIQCTPLVRGYALKSKQWLSFFVDVVNEIEFNSSAFANLVLPADQKELILAFAMSQVKFKDDFDDVISGKGKGIIMLLSGGPGIGKTLTAESVAETMKVPLYMMSAGDLGIRSHEVEINITNILEMVAKWNAVLLLDECDVFLEARSKHDLERNKIVSIFLRTLEYYEGILFLTTNRVEDMDPAFQSRIHISMEYPGLDKEARKQVWQNFLKRGIENELSEKEVGMLAEVDINGRQIKNVLKTGQLLARHKGVKLRYEHLRTVLNVERKKVE</sequence>
<dbReference type="SMART" id="SM00382">
    <property type="entry name" value="AAA"/>
    <property type="match status" value="1"/>
</dbReference>
<feature type="compositionally biased region" description="Polar residues" evidence="1">
    <location>
        <begin position="1"/>
        <end position="13"/>
    </location>
</feature>
<dbReference type="EMBL" id="KZ613790">
    <property type="protein sequence ID" value="PMD60465.1"/>
    <property type="molecule type" value="Genomic_DNA"/>
</dbReference>
<dbReference type="Gene3D" id="3.40.50.300">
    <property type="entry name" value="P-loop containing nucleotide triphosphate hydrolases"/>
    <property type="match status" value="1"/>
</dbReference>
<feature type="region of interest" description="Disordered" evidence="1">
    <location>
        <begin position="1"/>
        <end position="21"/>
    </location>
</feature>
<gene>
    <name evidence="3" type="ORF">K444DRAFT_612616</name>
</gene>
<feature type="region of interest" description="Disordered" evidence="1">
    <location>
        <begin position="34"/>
        <end position="58"/>
    </location>
</feature>
<name>A0A2J6TBQ8_9HELO</name>
<protein>
    <submittedName>
        <fullName evidence="3">P-loop containing nucleoside triphosphate hydrolase protein</fullName>
    </submittedName>
</protein>
<feature type="compositionally biased region" description="Acidic residues" evidence="1">
    <location>
        <begin position="47"/>
        <end position="58"/>
    </location>
</feature>
<dbReference type="InParanoid" id="A0A2J6TBQ8"/>
<dbReference type="RefSeq" id="XP_024737369.1">
    <property type="nucleotide sequence ID" value="XM_024880172.1"/>
</dbReference>
<dbReference type="OrthoDB" id="10042665at2759"/>
<evidence type="ECO:0000256" key="1">
    <source>
        <dbReference type="SAM" id="MobiDB-lite"/>
    </source>
</evidence>
<feature type="compositionally biased region" description="Acidic residues" evidence="1">
    <location>
        <begin position="384"/>
        <end position="401"/>
    </location>
</feature>
<dbReference type="AlphaFoldDB" id="A0A2J6TBQ8"/>
<dbReference type="SUPFAM" id="SSF52540">
    <property type="entry name" value="P-loop containing nucleoside triphosphate hydrolases"/>
    <property type="match status" value="1"/>
</dbReference>
<evidence type="ECO:0000313" key="3">
    <source>
        <dbReference type="EMBL" id="PMD60465.1"/>
    </source>
</evidence>
<feature type="region of interest" description="Disordered" evidence="1">
    <location>
        <begin position="372"/>
        <end position="401"/>
    </location>
</feature>
<dbReference type="InterPro" id="IPR054289">
    <property type="entry name" value="DUF7025"/>
</dbReference>
<evidence type="ECO:0000313" key="4">
    <source>
        <dbReference type="Proteomes" id="UP000235371"/>
    </source>
</evidence>
<dbReference type="InterPro" id="IPR003959">
    <property type="entry name" value="ATPase_AAA_core"/>
</dbReference>
<dbReference type="InterPro" id="IPR027417">
    <property type="entry name" value="P-loop_NTPase"/>
</dbReference>
<dbReference type="GO" id="GO:0016887">
    <property type="term" value="F:ATP hydrolysis activity"/>
    <property type="evidence" value="ECO:0007669"/>
    <property type="project" value="InterPro"/>
</dbReference>
<reference evidence="3 4" key="1">
    <citation type="submission" date="2016-04" db="EMBL/GenBank/DDBJ databases">
        <title>A degradative enzymes factory behind the ericoid mycorrhizal symbiosis.</title>
        <authorList>
            <consortium name="DOE Joint Genome Institute"/>
            <person name="Martino E."/>
            <person name="Morin E."/>
            <person name="Grelet G."/>
            <person name="Kuo A."/>
            <person name="Kohler A."/>
            <person name="Daghino S."/>
            <person name="Barry K."/>
            <person name="Choi C."/>
            <person name="Cichocki N."/>
            <person name="Clum A."/>
            <person name="Copeland A."/>
            <person name="Hainaut M."/>
            <person name="Haridas S."/>
            <person name="Labutti K."/>
            <person name="Lindquist E."/>
            <person name="Lipzen A."/>
            <person name="Khouja H.-R."/>
            <person name="Murat C."/>
            <person name="Ohm R."/>
            <person name="Olson A."/>
            <person name="Spatafora J."/>
            <person name="Veneault-Fourrey C."/>
            <person name="Henrissat B."/>
            <person name="Grigoriev I."/>
            <person name="Martin F."/>
            <person name="Perotto S."/>
        </authorList>
    </citation>
    <scope>NUCLEOTIDE SEQUENCE [LARGE SCALE GENOMIC DNA]</scope>
    <source>
        <strain evidence="3 4">E</strain>
    </source>
</reference>
<dbReference type="GeneID" id="36588249"/>
<keyword evidence="4" id="KW-1185">Reference proteome</keyword>